<dbReference type="KEGG" id="abac:LuPra_04477"/>
<dbReference type="GO" id="GO:0009002">
    <property type="term" value="F:serine-type D-Ala-D-Ala carboxypeptidase activity"/>
    <property type="evidence" value="ECO:0007669"/>
    <property type="project" value="UniProtKB-EC"/>
</dbReference>
<dbReference type="GO" id="GO:0071555">
    <property type="term" value="P:cell wall organization"/>
    <property type="evidence" value="ECO:0007669"/>
    <property type="project" value="UniProtKB-KW"/>
</dbReference>
<evidence type="ECO:0000256" key="3">
    <source>
        <dbReference type="ARBA" id="ARBA00007090"/>
    </source>
</evidence>
<evidence type="ECO:0000256" key="18">
    <source>
        <dbReference type="ARBA" id="ARBA00049902"/>
    </source>
</evidence>
<evidence type="ECO:0000256" key="13">
    <source>
        <dbReference type="ARBA" id="ARBA00022989"/>
    </source>
</evidence>
<dbReference type="InterPro" id="IPR036950">
    <property type="entry name" value="PBP_transglycosylase"/>
</dbReference>
<evidence type="ECO:0000259" key="20">
    <source>
        <dbReference type="Pfam" id="PF00905"/>
    </source>
</evidence>
<evidence type="ECO:0000256" key="8">
    <source>
        <dbReference type="ARBA" id="ARBA00022679"/>
    </source>
</evidence>
<evidence type="ECO:0000259" key="21">
    <source>
        <dbReference type="Pfam" id="PF00912"/>
    </source>
</evidence>
<keyword evidence="15" id="KW-0511">Multifunctional enzyme</keyword>
<dbReference type="InterPro" id="IPR050396">
    <property type="entry name" value="Glycosyltr_51/Transpeptidase"/>
</dbReference>
<evidence type="ECO:0000256" key="16">
    <source>
        <dbReference type="ARBA" id="ARBA00023316"/>
    </source>
</evidence>
<dbReference type="Proteomes" id="UP000076079">
    <property type="component" value="Chromosome"/>
</dbReference>
<dbReference type="GO" id="GO:0008658">
    <property type="term" value="F:penicillin binding"/>
    <property type="evidence" value="ECO:0007669"/>
    <property type="project" value="InterPro"/>
</dbReference>
<dbReference type="GO" id="GO:0008360">
    <property type="term" value="P:regulation of cell shape"/>
    <property type="evidence" value="ECO:0007669"/>
    <property type="project" value="UniProtKB-KW"/>
</dbReference>
<dbReference type="EMBL" id="CP015136">
    <property type="protein sequence ID" value="AMY11230.1"/>
    <property type="molecule type" value="Genomic_DNA"/>
</dbReference>
<evidence type="ECO:0000256" key="10">
    <source>
        <dbReference type="ARBA" id="ARBA00022801"/>
    </source>
</evidence>
<evidence type="ECO:0000256" key="1">
    <source>
        <dbReference type="ARBA" id="ARBA00004370"/>
    </source>
</evidence>
<dbReference type="GO" id="GO:0030288">
    <property type="term" value="C:outer membrane-bounded periplasmic space"/>
    <property type="evidence" value="ECO:0007669"/>
    <property type="project" value="TreeGrafter"/>
</dbReference>
<dbReference type="RefSeq" id="WP_110172796.1">
    <property type="nucleotide sequence ID" value="NZ_CP015136.1"/>
</dbReference>
<dbReference type="Pfam" id="PF00905">
    <property type="entry name" value="Transpeptidase"/>
    <property type="match status" value="1"/>
</dbReference>
<feature type="domain" description="Penicillin-binding protein transpeptidase" evidence="20">
    <location>
        <begin position="434"/>
        <end position="672"/>
    </location>
</feature>
<evidence type="ECO:0000313" key="23">
    <source>
        <dbReference type="Proteomes" id="UP000076079"/>
    </source>
</evidence>
<dbReference type="PANTHER" id="PTHR32282">
    <property type="entry name" value="BINDING PROTEIN TRANSPEPTIDASE, PUTATIVE-RELATED"/>
    <property type="match status" value="1"/>
</dbReference>
<name>A0A143PT22_LUTPR</name>
<comment type="similarity">
    <text evidence="3">In the C-terminal section; belongs to the transpeptidase family.</text>
</comment>
<dbReference type="GO" id="GO:0006508">
    <property type="term" value="P:proteolysis"/>
    <property type="evidence" value="ECO:0007669"/>
    <property type="project" value="UniProtKB-KW"/>
</dbReference>
<comment type="catalytic activity">
    <reaction evidence="18">
        <text>[GlcNAc-(1-&gt;4)-Mur2Ac(oyl-L-Ala-gamma-D-Glu-L-Lys-D-Ala-D-Ala)](n)-di-trans,octa-cis-undecaprenyl diphosphate + beta-D-GlcNAc-(1-&gt;4)-Mur2Ac(oyl-L-Ala-gamma-D-Glu-L-Lys-D-Ala-D-Ala)-di-trans,octa-cis-undecaprenyl diphosphate = [GlcNAc-(1-&gt;4)-Mur2Ac(oyl-L-Ala-gamma-D-Glu-L-Lys-D-Ala-D-Ala)](n+1)-di-trans,octa-cis-undecaprenyl diphosphate + di-trans,octa-cis-undecaprenyl diphosphate + H(+)</text>
        <dbReference type="Rhea" id="RHEA:23708"/>
        <dbReference type="Rhea" id="RHEA-COMP:9602"/>
        <dbReference type="Rhea" id="RHEA-COMP:9603"/>
        <dbReference type="ChEBI" id="CHEBI:15378"/>
        <dbReference type="ChEBI" id="CHEBI:58405"/>
        <dbReference type="ChEBI" id="CHEBI:60033"/>
        <dbReference type="ChEBI" id="CHEBI:78435"/>
        <dbReference type="EC" id="2.4.99.28"/>
    </reaction>
</comment>
<keyword evidence="13 19" id="KW-1133">Transmembrane helix</keyword>
<dbReference type="SUPFAM" id="SSF56601">
    <property type="entry name" value="beta-lactamase/transpeptidase-like"/>
    <property type="match status" value="1"/>
</dbReference>
<comment type="pathway">
    <text evidence="2">Cell wall biogenesis; peptidoglycan biosynthesis.</text>
</comment>
<proteinExistence type="inferred from homology"/>
<dbReference type="PANTHER" id="PTHR32282:SF27">
    <property type="entry name" value="PENICILLIN-BINDING PROTEIN 1A"/>
    <property type="match status" value="1"/>
</dbReference>
<evidence type="ECO:0000256" key="9">
    <source>
        <dbReference type="ARBA" id="ARBA00022692"/>
    </source>
</evidence>
<dbReference type="Gene3D" id="1.10.3810.10">
    <property type="entry name" value="Biosynthetic peptidoglycan transglycosylase-like"/>
    <property type="match status" value="1"/>
</dbReference>
<gene>
    <name evidence="22" type="primary">mrcA_2</name>
    <name evidence="22" type="ORF">LuPra_04477</name>
</gene>
<protein>
    <submittedName>
        <fullName evidence="22">Penicillin-binding protein 1A</fullName>
    </submittedName>
</protein>
<keyword evidence="23" id="KW-1185">Reference proteome</keyword>
<dbReference type="SUPFAM" id="SSF53955">
    <property type="entry name" value="Lysozyme-like"/>
    <property type="match status" value="1"/>
</dbReference>
<evidence type="ECO:0000256" key="15">
    <source>
        <dbReference type="ARBA" id="ARBA00023268"/>
    </source>
</evidence>
<feature type="transmembrane region" description="Helical" evidence="19">
    <location>
        <begin position="12"/>
        <end position="35"/>
    </location>
</feature>
<keyword evidence="9 19" id="KW-0812">Transmembrane</keyword>
<dbReference type="InterPro" id="IPR023346">
    <property type="entry name" value="Lysozyme-like_dom_sf"/>
</dbReference>
<evidence type="ECO:0000313" key="22">
    <source>
        <dbReference type="EMBL" id="AMY11230.1"/>
    </source>
</evidence>
<evidence type="ECO:0000256" key="19">
    <source>
        <dbReference type="SAM" id="Phobius"/>
    </source>
</evidence>
<reference evidence="23" key="2">
    <citation type="submission" date="2016-04" db="EMBL/GenBank/DDBJ databases">
        <title>First Complete Genome Sequence of a Subdivision 6 Acidobacterium.</title>
        <authorList>
            <person name="Huang S."/>
            <person name="Vieira S."/>
            <person name="Bunk B."/>
            <person name="Riedel T."/>
            <person name="Sproeer C."/>
            <person name="Overmann J."/>
        </authorList>
    </citation>
    <scope>NUCLEOTIDE SEQUENCE [LARGE SCALE GENOMIC DNA]</scope>
    <source>
        <strain evidence="23">DSM 100886 HEG_-6_39</strain>
    </source>
</reference>
<dbReference type="STRING" id="1855912.LuPra_04477"/>
<dbReference type="PATRIC" id="fig|1813736.3.peg.4722"/>
<keyword evidence="10" id="KW-0378">Hydrolase</keyword>
<evidence type="ECO:0000256" key="12">
    <source>
        <dbReference type="ARBA" id="ARBA00022984"/>
    </source>
</evidence>
<dbReference type="GO" id="GO:0009252">
    <property type="term" value="P:peptidoglycan biosynthetic process"/>
    <property type="evidence" value="ECO:0007669"/>
    <property type="project" value="UniProtKB-KW"/>
</dbReference>
<organism evidence="22 23">
    <name type="scientific">Luteitalea pratensis</name>
    <dbReference type="NCBI Taxonomy" id="1855912"/>
    <lineage>
        <taxon>Bacteria</taxon>
        <taxon>Pseudomonadati</taxon>
        <taxon>Acidobacteriota</taxon>
        <taxon>Vicinamibacteria</taxon>
        <taxon>Vicinamibacterales</taxon>
        <taxon>Vicinamibacteraceae</taxon>
        <taxon>Luteitalea</taxon>
    </lineage>
</organism>
<keyword evidence="14 19" id="KW-0472">Membrane</keyword>
<keyword evidence="7" id="KW-0328">Glycosyltransferase</keyword>
<feature type="domain" description="Glycosyl transferase family 51" evidence="21">
    <location>
        <begin position="60"/>
        <end position="245"/>
    </location>
</feature>
<keyword evidence="8" id="KW-0808">Transferase</keyword>
<evidence type="ECO:0000256" key="7">
    <source>
        <dbReference type="ARBA" id="ARBA00022676"/>
    </source>
</evidence>
<evidence type="ECO:0000256" key="14">
    <source>
        <dbReference type="ARBA" id="ARBA00023136"/>
    </source>
</evidence>
<dbReference type="InterPro" id="IPR001460">
    <property type="entry name" value="PCN-bd_Tpept"/>
</dbReference>
<dbReference type="InterPro" id="IPR012338">
    <property type="entry name" value="Beta-lactam/transpept-like"/>
</dbReference>
<sequence length="752" mass="81620">MPTYVVRVARQATVFLLFMLTIVLGAVSGVLFAFAGDLPQISALDDYAPSTITRIYANNGDVIGEFAKERRLVVTYDGISPLLRQAIVAAEDKDFEEHVGLSVPRIVITAFKDVVHKQRAGASTITQQLARMLFLQADYMKGGVYARTGVAGWERKVKEAIISVQLEKRFTKREILTLYCNTTYFGHGAYGVEAASRLYFGKAARDLALEEAALIAGIIQGNVRQSPYINPDAAARRRNYALQRMAEEGFITAQQAAEAKGKPIKTAGLPRQAYAQAQYFVEEVRQQLEQRFGAKQLYENGLSVQTSLDLPLQQAATRALQAGLRRLDQRRGFRKPSNLLTAGADLDAYRHPRWQAPMVVGDVIPAVVTGTTPGEIQARAGRLDVRILKAGYEWTGKANAGALVSRGDLVQVLIGELDGHTATGGLAQDPELQGGVVALDNPTGRILAMVGGFDFDRSKFNRAIQASRQLGSTFKLVVYTAAIDRGYTPASTLLDSPVSFPGGAGSPPYAPLNYDRQFEGPISLRRALEQSRNVPTVRLMNALGPKQVVQYAKKLGITSTIPPYLSSALGAGEATLLEITNAFSLFPNQGVRMTPYQIVRVTDREGNALEENRPAPSEAIRADTAFVMTTLLRGVVQHGTATRAAVLDWPLGGKTGTTDDFTDAWFVGFDPDITIGVWVGFDTKRPIGQGQSGAVAALPIWIDVMQHWVDRQRKAGKAPPDFPAPGNIIFATNEAGQQEAFIAGTEPGAEIR</sequence>
<keyword evidence="5" id="KW-0121">Carboxypeptidase</keyword>
<dbReference type="OrthoDB" id="9766909at2"/>
<dbReference type="GO" id="GO:0008955">
    <property type="term" value="F:peptidoglycan glycosyltransferase activity"/>
    <property type="evidence" value="ECO:0007669"/>
    <property type="project" value="UniProtKB-EC"/>
</dbReference>
<comment type="subcellular location">
    <subcellularLocation>
        <location evidence="1">Membrane</location>
    </subcellularLocation>
</comment>
<evidence type="ECO:0000256" key="17">
    <source>
        <dbReference type="ARBA" id="ARBA00034000"/>
    </source>
</evidence>
<dbReference type="GO" id="GO:0016020">
    <property type="term" value="C:membrane"/>
    <property type="evidence" value="ECO:0007669"/>
    <property type="project" value="UniProtKB-SubCell"/>
</dbReference>
<dbReference type="InterPro" id="IPR001264">
    <property type="entry name" value="Glyco_trans_51"/>
</dbReference>
<evidence type="ECO:0000256" key="11">
    <source>
        <dbReference type="ARBA" id="ARBA00022960"/>
    </source>
</evidence>
<keyword evidence="6" id="KW-0645">Protease</keyword>
<keyword evidence="12" id="KW-0573">Peptidoglycan synthesis</keyword>
<keyword evidence="16" id="KW-0961">Cell wall biogenesis/degradation</keyword>
<evidence type="ECO:0000256" key="5">
    <source>
        <dbReference type="ARBA" id="ARBA00022645"/>
    </source>
</evidence>
<evidence type="ECO:0000256" key="2">
    <source>
        <dbReference type="ARBA" id="ARBA00004752"/>
    </source>
</evidence>
<evidence type="ECO:0000256" key="6">
    <source>
        <dbReference type="ARBA" id="ARBA00022670"/>
    </source>
</evidence>
<dbReference type="Pfam" id="PF00912">
    <property type="entry name" value="Transgly"/>
    <property type="match status" value="1"/>
</dbReference>
<accession>A0A143PT22</accession>
<dbReference type="AlphaFoldDB" id="A0A143PT22"/>
<keyword evidence="11" id="KW-0133">Cell shape</keyword>
<comment type="catalytic activity">
    <reaction evidence="17">
        <text>Preferential cleavage: (Ac)2-L-Lys-D-Ala-|-D-Ala. Also transpeptidation of peptidyl-alanyl moieties that are N-acyl substituents of D-alanine.</text>
        <dbReference type="EC" id="3.4.16.4"/>
    </reaction>
</comment>
<evidence type="ECO:0000256" key="4">
    <source>
        <dbReference type="ARBA" id="ARBA00007739"/>
    </source>
</evidence>
<reference evidence="22 23" key="1">
    <citation type="journal article" date="2016" name="Genome Announc.">
        <title>First Complete Genome Sequence of a Subdivision 6 Acidobacterium Strain.</title>
        <authorList>
            <person name="Huang S."/>
            <person name="Vieira S."/>
            <person name="Bunk B."/>
            <person name="Riedel T."/>
            <person name="Sproer C."/>
            <person name="Overmann J."/>
        </authorList>
    </citation>
    <scope>NUCLEOTIDE SEQUENCE [LARGE SCALE GENOMIC DNA]</scope>
    <source>
        <strain evidence="23">DSM 100886 HEG_-6_39</strain>
    </source>
</reference>
<comment type="similarity">
    <text evidence="4">In the N-terminal section; belongs to the glycosyltransferase 51 family.</text>
</comment>
<dbReference type="FunFam" id="1.10.3810.10:FF:000001">
    <property type="entry name" value="Penicillin-binding protein 1A"/>
    <property type="match status" value="1"/>
</dbReference>
<dbReference type="Gene3D" id="3.40.710.10">
    <property type="entry name" value="DD-peptidase/beta-lactamase superfamily"/>
    <property type="match status" value="2"/>
</dbReference>
<dbReference type="NCBIfam" id="TIGR02074">
    <property type="entry name" value="PBP_1a_fam"/>
    <property type="match status" value="1"/>
</dbReference>